<evidence type="ECO:0000256" key="1">
    <source>
        <dbReference type="SAM" id="MobiDB-lite"/>
    </source>
</evidence>
<keyword evidence="2" id="KW-0472">Membrane</keyword>
<feature type="region of interest" description="Disordered" evidence="1">
    <location>
        <begin position="196"/>
        <end position="248"/>
    </location>
</feature>
<dbReference type="EMBL" id="BAAANS010000002">
    <property type="protein sequence ID" value="GAA2085378.1"/>
    <property type="molecule type" value="Genomic_DNA"/>
</dbReference>
<protein>
    <submittedName>
        <fullName evidence="3">Uncharacterized protein</fullName>
    </submittedName>
</protein>
<dbReference type="Proteomes" id="UP001500897">
    <property type="component" value="Unassembled WGS sequence"/>
</dbReference>
<sequence length="248" mass="25181">MTSADRTPSTAAFERKLGEELIAMAAERAAGSTAPAPRRAPARRRPLLAALAVGAAAVATAVVLLAVLGGEHGGNAAYAVTEESDGSFLLELRDPAGLSDMVAELQAHGVEAAGLKHVQGTADDDCPAAPEQRSLAPDAVRFAHDSRHHGSVVDPAKIPAGATVLLRFWSYDGGQWTFSPTVVDTVPACLPANQGVQVGRQSPAPVPPSDAPPSGTPSGEVTPVPTAPVPSGTGIPTPSGSPLGWTLY</sequence>
<name>A0ABN2W7G6_9ACTN</name>
<reference evidence="3 4" key="1">
    <citation type="journal article" date="2019" name="Int. J. Syst. Evol. Microbiol.">
        <title>The Global Catalogue of Microorganisms (GCM) 10K type strain sequencing project: providing services to taxonomists for standard genome sequencing and annotation.</title>
        <authorList>
            <consortium name="The Broad Institute Genomics Platform"/>
            <consortium name="The Broad Institute Genome Sequencing Center for Infectious Disease"/>
            <person name="Wu L."/>
            <person name="Ma J."/>
        </authorList>
    </citation>
    <scope>NUCLEOTIDE SEQUENCE [LARGE SCALE GENOMIC DNA]</scope>
    <source>
        <strain evidence="3 4">JCM 14559</strain>
    </source>
</reference>
<evidence type="ECO:0000313" key="4">
    <source>
        <dbReference type="Proteomes" id="UP001500897"/>
    </source>
</evidence>
<evidence type="ECO:0000256" key="2">
    <source>
        <dbReference type="SAM" id="Phobius"/>
    </source>
</evidence>
<gene>
    <name evidence="3" type="ORF">GCM10009759_05080</name>
</gene>
<feature type="compositionally biased region" description="Pro residues" evidence="1">
    <location>
        <begin position="204"/>
        <end position="215"/>
    </location>
</feature>
<proteinExistence type="predicted"/>
<keyword evidence="2" id="KW-0812">Transmembrane</keyword>
<dbReference type="RefSeq" id="WP_344550020.1">
    <property type="nucleotide sequence ID" value="NZ_BAAANS010000002.1"/>
</dbReference>
<keyword evidence="2" id="KW-1133">Transmembrane helix</keyword>
<organism evidence="3 4">
    <name type="scientific">Kitasatospora saccharophila</name>
    <dbReference type="NCBI Taxonomy" id="407973"/>
    <lineage>
        <taxon>Bacteria</taxon>
        <taxon>Bacillati</taxon>
        <taxon>Actinomycetota</taxon>
        <taxon>Actinomycetes</taxon>
        <taxon>Kitasatosporales</taxon>
        <taxon>Streptomycetaceae</taxon>
        <taxon>Kitasatospora</taxon>
    </lineage>
</organism>
<accession>A0ABN2W7G6</accession>
<evidence type="ECO:0000313" key="3">
    <source>
        <dbReference type="EMBL" id="GAA2085378.1"/>
    </source>
</evidence>
<keyword evidence="4" id="KW-1185">Reference proteome</keyword>
<comment type="caution">
    <text evidence="3">The sequence shown here is derived from an EMBL/GenBank/DDBJ whole genome shotgun (WGS) entry which is preliminary data.</text>
</comment>
<feature type="transmembrane region" description="Helical" evidence="2">
    <location>
        <begin position="47"/>
        <end position="68"/>
    </location>
</feature>